<evidence type="ECO:0000256" key="7">
    <source>
        <dbReference type="ARBA" id="ARBA00032272"/>
    </source>
</evidence>
<proteinExistence type="inferred from homology"/>
<dbReference type="InterPro" id="IPR000086">
    <property type="entry name" value="NUDIX_hydrolase_dom"/>
</dbReference>
<evidence type="ECO:0000256" key="1">
    <source>
        <dbReference type="ARBA" id="ARBA00000847"/>
    </source>
</evidence>
<organism evidence="9 10">
    <name type="scientific">Chitinophaga rhizophila</name>
    <dbReference type="NCBI Taxonomy" id="2866212"/>
    <lineage>
        <taxon>Bacteria</taxon>
        <taxon>Pseudomonadati</taxon>
        <taxon>Bacteroidota</taxon>
        <taxon>Chitinophagia</taxon>
        <taxon>Chitinophagales</taxon>
        <taxon>Chitinophagaceae</taxon>
        <taxon>Chitinophaga</taxon>
    </lineage>
</organism>
<evidence type="ECO:0000256" key="5">
    <source>
        <dbReference type="ARBA" id="ARBA00022801"/>
    </source>
</evidence>
<dbReference type="Pfam" id="PF00293">
    <property type="entry name" value="NUDIX"/>
    <property type="match status" value="1"/>
</dbReference>
<dbReference type="PANTHER" id="PTHR11839">
    <property type="entry name" value="UDP/ADP-SUGAR PYROPHOSPHATASE"/>
    <property type="match status" value="1"/>
</dbReference>
<dbReference type="PROSITE" id="PS51462">
    <property type="entry name" value="NUDIX"/>
    <property type="match status" value="1"/>
</dbReference>
<reference evidence="9 10" key="1">
    <citation type="submission" date="2021-08" db="EMBL/GenBank/DDBJ databases">
        <title>The genome sequence of Chitinophaga sp. B61.</title>
        <authorList>
            <person name="Zhang X."/>
        </authorList>
    </citation>
    <scope>NUCLEOTIDE SEQUENCE [LARGE SCALE GENOMIC DNA]</scope>
    <source>
        <strain evidence="9 10">B61</strain>
    </source>
</reference>
<sequence>MASLEWKTLSSEYLIKTNWLTARRDKCETPQGKIVDAYYVLEYNDWVNCVAVTADGRLIMVRQFRQGIGRTVLEIPGGTMDDTDPSPEFAMRRELLEETGYDFEQLIPLGAVAPNPASSNNLTHMFLAVGGKKVQEQDLDETEELEVILMDLAEVEKLLLNNEILQSLHATCLFYALPKLKELSQQQAR</sequence>
<dbReference type="Gene3D" id="3.90.79.10">
    <property type="entry name" value="Nucleoside Triphosphate Pyrophosphohydrolase"/>
    <property type="match status" value="1"/>
</dbReference>
<dbReference type="RefSeq" id="WP_220253017.1">
    <property type="nucleotide sequence ID" value="NZ_JAICCF010000005.1"/>
</dbReference>
<evidence type="ECO:0000256" key="4">
    <source>
        <dbReference type="ARBA" id="ARBA00016377"/>
    </source>
</evidence>
<evidence type="ECO:0000256" key="6">
    <source>
        <dbReference type="ARBA" id="ARBA00032162"/>
    </source>
</evidence>
<dbReference type="Proteomes" id="UP000812961">
    <property type="component" value="Unassembled WGS sequence"/>
</dbReference>
<keyword evidence="5 9" id="KW-0378">Hydrolase</keyword>
<dbReference type="GO" id="GO:0016787">
    <property type="term" value="F:hydrolase activity"/>
    <property type="evidence" value="ECO:0007669"/>
    <property type="project" value="UniProtKB-KW"/>
</dbReference>
<feature type="domain" description="Nudix hydrolase" evidence="8">
    <location>
        <begin position="42"/>
        <end position="172"/>
    </location>
</feature>
<evidence type="ECO:0000256" key="3">
    <source>
        <dbReference type="ARBA" id="ARBA00007275"/>
    </source>
</evidence>
<name>A0ABS7GKH3_9BACT</name>
<evidence type="ECO:0000259" key="8">
    <source>
        <dbReference type="PROSITE" id="PS51462"/>
    </source>
</evidence>
<keyword evidence="10" id="KW-1185">Reference proteome</keyword>
<evidence type="ECO:0000313" key="9">
    <source>
        <dbReference type="EMBL" id="MBW8687690.1"/>
    </source>
</evidence>
<evidence type="ECO:0000256" key="2">
    <source>
        <dbReference type="ARBA" id="ARBA00001946"/>
    </source>
</evidence>
<comment type="cofactor">
    <cofactor evidence="2">
        <name>Mg(2+)</name>
        <dbReference type="ChEBI" id="CHEBI:18420"/>
    </cofactor>
</comment>
<dbReference type="InterPro" id="IPR015797">
    <property type="entry name" value="NUDIX_hydrolase-like_dom_sf"/>
</dbReference>
<dbReference type="EMBL" id="JAICCF010000005">
    <property type="protein sequence ID" value="MBW8687690.1"/>
    <property type="molecule type" value="Genomic_DNA"/>
</dbReference>
<dbReference type="PANTHER" id="PTHR11839:SF18">
    <property type="entry name" value="NUDIX HYDROLASE DOMAIN-CONTAINING PROTEIN"/>
    <property type="match status" value="1"/>
</dbReference>
<evidence type="ECO:0000313" key="10">
    <source>
        <dbReference type="Proteomes" id="UP000812961"/>
    </source>
</evidence>
<dbReference type="CDD" id="cd03424">
    <property type="entry name" value="NUDIX_ADPRase_Nudt5_UGPPase_Nudt14"/>
    <property type="match status" value="1"/>
</dbReference>
<dbReference type="SUPFAM" id="SSF55811">
    <property type="entry name" value="Nudix"/>
    <property type="match status" value="1"/>
</dbReference>
<comment type="catalytic activity">
    <reaction evidence="1">
        <text>GDP-alpha-D-mannose + H2O = alpha-D-mannose 1-phosphate + GMP + 2 H(+)</text>
        <dbReference type="Rhea" id="RHEA:27978"/>
        <dbReference type="ChEBI" id="CHEBI:15377"/>
        <dbReference type="ChEBI" id="CHEBI:15378"/>
        <dbReference type="ChEBI" id="CHEBI:57527"/>
        <dbReference type="ChEBI" id="CHEBI:58115"/>
        <dbReference type="ChEBI" id="CHEBI:58409"/>
    </reaction>
</comment>
<protein>
    <recommendedName>
        <fullName evidence="4">GDP-mannose pyrophosphatase</fullName>
    </recommendedName>
    <alternativeName>
        <fullName evidence="6">GDP-mannose hydrolase</fullName>
    </alternativeName>
    <alternativeName>
        <fullName evidence="7">GDPMK</fullName>
    </alternativeName>
</protein>
<comment type="similarity">
    <text evidence="3">Belongs to the Nudix hydrolase family. NudK subfamily.</text>
</comment>
<comment type="caution">
    <text evidence="9">The sequence shown here is derived from an EMBL/GenBank/DDBJ whole genome shotgun (WGS) entry which is preliminary data.</text>
</comment>
<accession>A0ABS7GKH3</accession>
<gene>
    <name evidence="9" type="ORF">K1Y79_25350</name>
</gene>